<sequence length="185" mass="19212">MSLKSVLSAAALSVSLLAPGVALADTWTVDPAKSQLAFEVVQAGSPLTGVFETWTAEIEFDPEAPETAEISAEITTLSAATGNQQFDGTLPGRGWFNVNEFPVATFTTTEVSPAGDGAYVANGTLTIRDISLPIALAFTLDIEGDTATAKGEAKVNRTDYKLGAEVNGDTVGEVVTVTLDLTATR</sequence>
<dbReference type="SMART" id="SM00867">
    <property type="entry name" value="YceI"/>
    <property type="match status" value="1"/>
</dbReference>
<dbReference type="Proteomes" id="UP000705379">
    <property type="component" value="Unassembled WGS sequence"/>
</dbReference>
<evidence type="ECO:0000313" key="3">
    <source>
        <dbReference type="EMBL" id="MBS8259033.1"/>
    </source>
</evidence>
<feature type="signal peptide" evidence="1">
    <location>
        <begin position="1"/>
        <end position="24"/>
    </location>
</feature>
<gene>
    <name evidence="3" type="ORF">DYI23_02275</name>
</gene>
<dbReference type="EMBL" id="QTKU01000001">
    <property type="protein sequence ID" value="MBS8259033.1"/>
    <property type="molecule type" value="Genomic_DNA"/>
</dbReference>
<accession>A0A944C8I5</accession>
<feature type="domain" description="Lipid/polyisoprenoid-binding YceI-like" evidence="2">
    <location>
        <begin position="26"/>
        <end position="184"/>
    </location>
</feature>
<feature type="chain" id="PRO_5037046563" evidence="1">
    <location>
        <begin position="25"/>
        <end position="185"/>
    </location>
</feature>
<keyword evidence="1" id="KW-0732">Signal</keyword>
<organism evidence="3 4">
    <name type="scientific">Roseibium polysiphoniae</name>
    <dbReference type="NCBI Taxonomy" id="2571221"/>
    <lineage>
        <taxon>Bacteria</taxon>
        <taxon>Pseudomonadati</taxon>
        <taxon>Pseudomonadota</taxon>
        <taxon>Alphaproteobacteria</taxon>
        <taxon>Hyphomicrobiales</taxon>
        <taxon>Stappiaceae</taxon>
        <taxon>Roseibium</taxon>
    </lineage>
</organism>
<evidence type="ECO:0000256" key="1">
    <source>
        <dbReference type="SAM" id="SignalP"/>
    </source>
</evidence>
<reference evidence="3" key="1">
    <citation type="submission" date="2018-08" db="EMBL/GenBank/DDBJ databases">
        <authorList>
            <person name="Jin W."/>
            <person name="Wang H."/>
            <person name="Yang Y."/>
            <person name="Li M."/>
            <person name="Liu J."/>
        </authorList>
    </citation>
    <scope>NUCLEOTIDE SEQUENCE</scope>
    <source>
        <strain evidence="3">AESS21</strain>
    </source>
</reference>
<dbReference type="RefSeq" id="WP_213214720.1">
    <property type="nucleotide sequence ID" value="NZ_QTKU01000001.1"/>
</dbReference>
<dbReference type="PANTHER" id="PTHR34406">
    <property type="entry name" value="PROTEIN YCEI"/>
    <property type="match status" value="1"/>
</dbReference>
<comment type="caution">
    <text evidence="3">The sequence shown here is derived from an EMBL/GenBank/DDBJ whole genome shotgun (WGS) entry which is preliminary data.</text>
</comment>
<protein>
    <submittedName>
        <fullName evidence="3">YceI family protein</fullName>
    </submittedName>
</protein>
<evidence type="ECO:0000259" key="2">
    <source>
        <dbReference type="SMART" id="SM00867"/>
    </source>
</evidence>
<dbReference type="SUPFAM" id="SSF101874">
    <property type="entry name" value="YceI-like"/>
    <property type="match status" value="1"/>
</dbReference>
<dbReference type="Gene3D" id="2.40.128.110">
    <property type="entry name" value="Lipid/polyisoprenoid-binding, YceI-like"/>
    <property type="match status" value="1"/>
</dbReference>
<dbReference type="InterPro" id="IPR036761">
    <property type="entry name" value="TTHA0802/YceI-like_sf"/>
</dbReference>
<proteinExistence type="predicted"/>
<dbReference type="InterPro" id="IPR007372">
    <property type="entry name" value="Lipid/polyisoprenoid-bd_YceI"/>
</dbReference>
<evidence type="ECO:0000313" key="4">
    <source>
        <dbReference type="Proteomes" id="UP000705379"/>
    </source>
</evidence>
<dbReference type="Pfam" id="PF04264">
    <property type="entry name" value="YceI"/>
    <property type="match status" value="1"/>
</dbReference>
<reference evidence="3" key="2">
    <citation type="journal article" date="2021" name="Microorganisms">
        <title>Bacterial Dimethylsulfoniopropionate Biosynthesis in the East China Sea.</title>
        <authorList>
            <person name="Liu J."/>
            <person name="Zhang Y."/>
            <person name="Liu J."/>
            <person name="Zhong H."/>
            <person name="Williams B.T."/>
            <person name="Zheng Y."/>
            <person name="Curson A.R.J."/>
            <person name="Sun C."/>
            <person name="Sun H."/>
            <person name="Song D."/>
            <person name="Wagner Mackenzie B."/>
            <person name="Bermejo Martinez A."/>
            <person name="Todd J.D."/>
            <person name="Zhang X.H."/>
        </authorList>
    </citation>
    <scope>NUCLEOTIDE SEQUENCE</scope>
    <source>
        <strain evidence="3">AESS21</strain>
    </source>
</reference>
<dbReference type="AlphaFoldDB" id="A0A944C8I5"/>
<dbReference type="PANTHER" id="PTHR34406:SF1">
    <property type="entry name" value="PROTEIN YCEI"/>
    <property type="match status" value="1"/>
</dbReference>
<name>A0A944C8I5_9HYPH</name>